<dbReference type="EMBL" id="CP144751">
    <property type="protein sequence ID" value="WVZ83165.1"/>
    <property type="molecule type" value="Genomic_DNA"/>
</dbReference>
<feature type="compositionally biased region" description="Polar residues" evidence="1">
    <location>
        <begin position="95"/>
        <end position="105"/>
    </location>
</feature>
<feature type="region of interest" description="Disordered" evidence="1">
    <location>
        <begin position="60"/>
        <end position="109"/>
    </location>
</feature>
<evidence type="ECO:0000313" key="2">
    <source>
        <dbReference type="EMBL" id="WVZ83165.1"/>
    </source>
</evidence>
<dbReference type="AlphaFoldDB" id="A0AAQ3U4Q1"/>
<reference evidence="2 3" key="1">
    <citation type="submission" date="2024-02" db="EMBL/GenBank/DDBJ databases">
        <title>High-quality chromosome-scale genome assembly of Pensacola bahiagrass (Paspalum notatum Flugge var. saurae).</title>
        <authorList>
            <person name="Vega J.M."/>
            <person name="Podio M."/>
            <person name="Orjuela J."/>
            <person name="Siena L.A."/>
            <person name="Pessino S.C."/>
            <person name="Combes M.C."/>
            <person name="Mariac C."/>
            <person name="Albertini E."/>
            <person name="Pupilli F."/>
            <person name="Ortiz J.P.A."/>
            <person name="Leblanc O."/>
        </authorList>
    </citation>
    <scope>NUCLEOTIDE SEQUENCE [LARGE SCALE GENOMIC DNA]</scope>
    <source>
        <strain evidence="2">R1</strain>
        <tissue evidence="2">Leaf</tissue>
    </source>
</reference>
<keyword evidence="3" id="KW-1185">Reference proteome</keyword>
<evidence type="ECO:0000256" key="1">
    <source>
        <dbReference type="SAM" id="MobiDB-lite"/>
    </source>
</evidence>
<organism evidence="2 3">
    <name type="scientific">Paspalum notatum var. saurae</name>
    <dbReference type="NCBI Taxonomy" id="547442"/>
    <lineage>
        <taxon>Eukaryota</taxon>
        <taxon>Viridiplantae</taxon>
        <taxon>Streptophyta</taxon>
        <taxon>Embryophyta</taxon>
        <taxon>Tracheophyta</taxon>
        <taxon>Spermatophyta</taxon>
        <taxon>Magnoliopsida</taxon>
        <taxon>Liliopsida</taxon>
        <taxon>Poales</taxon>
        <taxon>Poaceae</taxon>
        <taxon>PACMAD clade</taxon>
        <taxon>Panicoideae</taxon>
        <taxon>Andropogonodae</taxon>
        <taxon>Paspaleae</taxon>
        <taxon>Paspalinae</taxon>
        <taxon>Paspalum</taxon>
    </lineage>
</organism>
<accession>A0AAQ3U4Q1</accession>
<sequence>MRVVNHTYGVKDQDRKVDSDRNGEIADFPRGHLTISNSGIEEGAPPGARAEFLWRRLQPHLPPKKKNLKTAASISAAPPPSSPAGSHRLAPPQARPSSSTDSNVTVDPAEIQYQFVNSRSTAD</sequence>
<feature type="region of interest" description="Disordered" evidence="1">
    <location>
        <begin position="1"/>
        <end position="30"/>
    </location>
</feature>
<proteinExistence type="predicted"/>
<gene>
    <name evidence="2" type="ORF">U9M48_030338</name>
</gene>
<feature type="compositionally biased region" description="Basic and acidic residues" evidence="1">
    <location>
        <begin position="9"/>
        <end position="30"/>
    </location>
</feature>
<name>A0AAQ3U4Q1_PASNO</name>
<evidence type="ECO:0000313" key="3">
    <source>
        <dbReference type="Proteomes" id="UP001341281"/>
    </source>
</evidence>
<dbReference type="Proteomes" id="UP001341281">
    <property type="component" value="Chromosome 07"/>
</dbReference>
<protein>
    <submittedName>
        <fullName evidence="2">Uncharacterized protein</fullName>
    </submittedName>
</protein>